<dbReference type="PRINTS" id="PR01713">
    <property type="entry name" value="NUCEPIMERASE"/>
</dbReference>
<dbReference type="SUPFAM" id="SSF51735">
    <property type="entry name" value="NAD(P)-binding Rossmann-fold domains"/>
    <property type="match status" value="1"/>
</dbReference>
<dbReference type="InterPro" id="IPR036291">
    <property type="entry name" value="NAD(P)-bd_dom_sf"/>
</dbReference>
<dbReference type="InterPro" id="IPR016040">
    <property type="entry name" value="NAD(P)-bd_dom"/>
</dbReference>
<evidence type="ECO:0000313" key="3">
    <source>
        <dbReference type="Proteomes" id="UP000230340"/>
    </source>
</evidence>
<comment type="caution">
    <text evidence="2">The sequence shown here is derived from an EMBL/GenBank/DDBJ whole genome shotgun (WGS) entry which is preliminary data.</text>
</comment>
<evidence type="ECO:0000259" key="1">
    <source>
        <dbReference type="Pfam" id="PF16363"/>
    </source>
</evidence>
<organism evidence="2 3">
    <name type="scientific">candidate division WWE3 bacterium CG08_land_8_20_14_0_20_40_13</name>
    <dbReference type="NCBI Taxonomy" id="1975084"/>
    <lineage>
        <taxon>Bacteria</taxon>
        <taxon>Katanobacteria</taxon>
    </lineage>
</organism>
<proteinExistence type="predicted"/>
<accession>A0A2H0XEA0</accession>
<name>A0A2H0XEA0_UNCKA</name>
<reference evidence="3" key="1">
    <citation type="submission" date="2017-09" db="EMBL/GenBank/DDBJ databases">
        <title>Depth-based differentiation of microbial function through sediment-hosted aquifers and enrichment of novel symbionts in the deep terrestrial subsurface.</title>
        <authorList>
            <person name="Probst A.J."/>
            <person name="Ladd B."/>
            <person name="Jarett J.K."/>
            <person name="Geller-Mcgrath D.E."/>
            <person name="Sieber C.M.K."/>
            <person name="Emerson J.B."/>
            <person name="Anantharaman K."/>
            <person name="Thomas B.C."/>
            <person name="Malmstrom R."/>
            <person name="Stieglmeier M."/>
            <person name="Klingl A."/>
            <person name="Woyke T."/>
            <person name="Ryan C.M."/>
            <person name="Banfield J.F."/>
        </authorList>
    </citation>
    <scope>NUCLEOTIDE SEQUENCE [LARGE SCALE GENOMIC DNA]</scope>
</reference>
<dbReference type="Proteomes" id="UP000230340">
    <property type="component" value="Unassembled WGS sequence"/>
</dbReference>
<sequence>MTNTINLNEFYKDKNILITGGLGFIGSNLVIKLVELGSNVTIMDSLIPDFGGSFYNISSVTGKVKVDISDMRDSHSLEKLVPEKDIIFNLAGQVSHEDGMVDPVMDLDINAKSQLYLLEAVRKSNPRAKIVYAGTRQIYGKIENTPVNELHLVRPSDTNGVSKFAGEWYHILYNQVYGIPTTSLRLTNTFGPRQLMKHARQGFIPYFIKLALDDQEIPIYGDGTQIRDMNYIDDVVEAFLLAGSSNKSDGQYYNLGGIIPITLLDFVKELITSAGSGKYQLVPFPVDRKKIDIGDYVGDFSKIKRELGWEPKIGIVEGIKKTVEYYKANKKYYW</sequence>
<dbReference type="PANTHER" id="PTHR43000">
    <property type="entry name" value="DTDP-D-GLUCOSE 4,6-DEHYDRATASE-RELATED"/>
    <property type="match status" value="1"/>
</dbReference>
<dbReference type="Gene3D" id="3.40.50.720">
    <property type="entry name" value="NAD(P)-binding Rossmann-like Domain"/>
    <property type="match status" value="1"/>
</dbReference>
<gene>
    <name evidence="2" type="ORF">COT49_01045</name>
</gene>
<dbReference type="AlphaFoldDB" id="A0A2H0XEA0"/>
<dbReference type="Pfam" id="PF16363">
    <property type="entry name" value="GDP_Man_Dehyd"/>
    <property type="match status" value="1"/>
</dbReference>
<evidence type="ECO:0000313" key="2">
    <source>
        <dbReference type="EMBL" id="PIS23264.1"/>
    </source>
</evidence>
<feature type="domain" description="NAD(P)-binding" evidence="1">
    <location>
        <begin position="17"/>
        <end position="322"/>
    </location>
</feature>
<dbReference type="EMBL" id="PEYT01000006">
    <property type="protein sequence ID" value="PIS23264.1"/>
    <property type="molecule type" value="Genomic_DNA"/>
</dbReference>
<protein>
    <submittedName>
        <fullName evidence="2">NAD-dependent epimerase</fullName>
    </submittedName>
</protein>